<evidence type="ECO:0000313" key="6">
    <source>
        <dbReference type="EMBL" id="API86889.1"/>
    </source>
</evidence>
<proteinExistence type="predicted"/>
<dbReference type="RefSeq" id="WP_072712440.1">
    <property type="nucleotide sequence ID" value="NZ_CP016796.1"/>
</dbReference>
<dbReference type="EMBL" id="CP016796">
    <property type="protein sequence ID" value="API86889.1"/>
    <property type="molecule type" value="Genomic_DNA"/>
</dbReference>
<feature type="transmembrane region" description="Helical" evidence="5">
    <location>
        <begin position="118"/>
        <end position="135"/>
    </location>
</feature>
<comment type="subcellular location">
    <subcellularLocation>
        <location evidence="1">Membrane</location>
        <topology evidence="1">Multi-pass membrane protein</topology>
    </subcellularLocation>
</comment>
<dbReference type="InterPro" id="IPR006603">
    <property type="entry name" value="PQ-loop_rpt"/>
</dbReference>
<accession>A0A1L4BSR4</accession>
<feature type="transmembrane region" description="Helical" evidence="5">
    <location>
        <begin position="147"/>
        <end position="170"/>
    </location>
</feature>
<dbReference type="Pfam" id="PF04193">
    <property type="entry name" value="PQ-loop"/>
    <property type="match status" value="2"/>
</dbReference>
<evidence type="ECO:0008006" key="8">
    <source>
        <dbReference type="Google" id="ProtNLM"/>
    </source>
</evidence>
<evidence type="ECO:0000256" key="5">
    <source>
        <dbReference type="SAM" id="Phobius"/>
    </source>
</evidence>
<name>A0A1L4BSR4_9GAMM</name>
<feature type="transmembrane region" description="Helical" evidence="5">
    <location>
        <begin position="62"/>
        <end position="80"/>
    </location>
</feature>
<dbReference type="Gene3D" id="1.20.1280.290">
    <property type="match status" value="2"/>
</dbReference>
<feature type="transmembrane region" description="Helical" evidence="5">
    <location>
        <begin position="6"/>
        <end position="24"/>
    </location>
</feature>
<feature type="transmembrane region" description="Helical" evidence="5">
    <location>
        <begin position="176"/>
        <end position="199"/>
    </location>
</feature>
<dbReference type="KEGG" id="frx:F7310_05745"/>
<protein>
    <recommendedName>
        <fullName evidence="8">PQ-loop repeat-containing protein</fullName>
    </recommendedName>
</protein>
<sequence length="215" mass="25350">MENFGYITLNISLILYFVHFLPQTIHNQFKHKTFEISLWTHSLMIFANALDLIYAIGFNLQWQYVLVDIILLFFLTVQQFQILNDRREKKIFIHTLLILAFLLLIVLIINIVKLDKTYLLWCGSISGVIYNIYYLPQICKNYLQRDAQGFSIFYLGLLAINILCDINSAIFLSWPIVSLLVPCSMFVLVFIQILQYLYYKDIFSKLLLKKAQNKL</sequence>
<evidence type="ECO:0000256" key="4">
    <source>
        <dbReference type="ARBA" id="ARBA00023136"/>
    </source>
</evidence>
<dbReference type="GO" id="GO:0016020">
    <property type="term" value="C:membrane"/>
    <property type="evidence" value="ECO:0007669"/>
    <property type="project" value="UniProtKB-SubCell"/>
</dbReference>
<feature type="transmembrane region" description="Helical" evidence="5">
    <location>
        <begin position="92"/>
        <end position="112"/>
    </location>
</feature>
<dbReference type="Proteomes" id="UP000184222">
    <property type="component" value="Chromosome"/>
</dbReference>
<keyword evidence="4 5" id="KW-0472">Membrane</keyword>
<feature type="transmembrane region" description="Helical" evidence="5">
    <location>
        <begin position="36"/>
        <end position="56"/>
    </location>
</feature>
<gene>
    <name evidence="6" type="ORF">F7310_05745</name>
</gene>
<evidence type="ECO:0000313" key="7">
    <source>
        <dbReference type="Proteomes" id="UP000184222"/>
    </source>
</evidence>
<evidence type="ECO:0000256" key="2">
    <source>
        <dbReference type="ARBA" id="ARBA00022692"/>
    </source>
</evidence>
<evidence type="ECO:0000256" key="1">
    <source>
        <dbReference type="ARBA" id="ARBA00004141"/>
    </source>
</evidence>
<organism evidence="6 7">
    <name type="scientific">Francisella uliginis</name>
    <dbReference type="NCBI Taxonomy" id="573570"/>
    <lineage>
        <taxon>Bacteria</taxon>
        <taxon>Pseudomonadati</taxon>
        <taxon>Pseudomonadota</taxon>
        <taxon>Gammaproteobacteria</taxon>
        <taxon>Thiotrichales</taxon>
        <taxon>Francisellaceae</taxon>
        <taxon>Francisella</taxon>
    </lineage>
</organism>
<reference evidence="6 7" key="1">
    <citation type="journal article" date="2016" name="Appl. Environ. Microbiol.">
        <title>Whole genome relationships among Francisella bacteria of diverse origin define new species and provide specific regions for detection.</title>
        <authorList>
            <person name="Challacombe J.F."/>
            <person name="Petersen J.M."/>
            <person name="Gallegos-Graves V."/>
            <person name="Hodge D."/>
            <person name="Pillai S."/>
            <person name="Kuske C.R."/>
        </authorList>
    </citation>
    <scope>NUCLEOTIDE SEQUENCE [LARGE SCALE GENOMIC DNA]</scope>
    <source>
        <strain evidence="7">TX07-7310</strain>
    </source>
</reference>
<dbReference type="OrthoDB" id="5605608at2"/>
<keyword evidence="7" id="KW-1185">Reference proteome</keyword>
<evidence type="ECO:0000256" key="3">
    <source>
        <dbReference type="ARBA" id="ARBA00022989"/>
    </source>
</evidence>
<keyword evidence="3 5" id="KW-1133">Transmembrane helix</keyword>
<dbReference type="AlphaFoldDB" id="A0A1L4BSR4"/>
<dbReference type="STRING" id="573570.F7310_05745"/>
<keyword evidence="2 5" id="KW-0812">Transmembrane</keyword>